<dbReference type="InterPro" id="IPR018633">
    <property type="entry name" value="DUF2357"/>
</dbReference>
<reference evidence="3" key="1">
    <citation type="submission" date="2017-08" db="EMBL/GenBank/DDBJ databases">
        <authorList>
            <person name="Varghese N."/>
            <person name="Submissions S."/>
        </authorList>
    </citation>
    <scope>NUCLEOTIDE SEQUENCE [LARGE SCALE GENOMIC DNA]</scope>
    <source>
        <strain evidence="3">JC22</strain>
    </source>
</reference>
<dbReference type="OrthoDB" id="1632997at2"/>
<name>A0A285RZ30_9BACL</name>
<gene>
    <name evidence="2" type="ORF">SAMN05880501_102217</name>
</gene>
<dbReference type="AlphaFoldDB" id="A0A285RZ30"/>
<dbReference type="Proteomes" id="UP000219636">
    <property type="component" value="Unassembled WGS sequence"/>
</dbReference>
<dbReference type="InterPro" id="IPR007505">
    <property type="entry name" value="PDDEXK_7"/>
</dbReference>
<dbReference type="Pfam" id="PF09823">
    <property type="entry name" value="DUF2357"/>
    <property type="match status" value="1"/>
</dbReference>
<evidence type="ECO:0000313" key="2">
    <source>
        <dbReference type="EMBL" id="SOB99495.1"/>
    </source>
</evidence>
<dbReference type="Pfam" id="PF04411">
    <property type="entry name" value="PDDEXK_7"/>
    <property type="match status" value="1"/>
</dbReference>
<accession>A0A285RZ30</accession>
<sequence length="590" mass="70344">MVIHTNQLGFTVEFIQKYKDGEQESIRVKHFVRDFKEWDEQLYPYTIIRENLNLELKFGCENTRATLSMDGLDILKDRKVEYDEFNNAYIHPGALTLFEHGSEINYYPYIPGIYCLTVTIEGENYYSFIKVISNRLSDEQLNTMRNEVENQLKGLAYDVVRKQNIAQELNIDLTLFQHFKVLDFYYDDLTMIFMDLSNKVRFTLKRDYALQSIEKPSHVDAVSIQYQLKHPESTTYLKTRKNLVNYDLPENRLLKRIVKKWSLITLDFLQQVEYNINQYQKGEDLFSSYVSRNRRKSLLTQLENYRQTAFRLKAMLDRFQLNYWFKEVSDITSSSIPDKMHMDVRYNKLLKIHRYITTSERDVALHPAWKSHWKRTDQLYEIWCFFKVIDYFKSKNYQFTNAPKWFFGEMDETIDNLFVIPTIPAGANFELEKGNMQFKVFYDETVPKTQQETENAKPIYTTGDNNKPDIRIDLFIQGVYIGSIILDSKYRKRDVLMDSKNQLISYADHIRSPFIYNKKRWERIRPVHRVIVLYPDKYNTYGIDYLNDKSINLVPLTPQSTKAHFEQMLEDLINEMILDAEEAGVILNRN</sequence>
<protein>
    <submittedName>
        <fullName evidence="2">Uncharacterized protein DUF2357</fullName>
    </submittedName>
</protein>
<keyword evidence="3" id="KW-1185">Reference proteome</keyword>
<proteinExistence type="predicted"/>
<dbReference type="RefSeq" id="WP_097072565.1">
    <property type="nucleotide sequence ID" value="NZ_OBMQ01000002.1"/>
</dbReference>
<feature type="domain" description="DUF2357" evidence="1">
    <location>
        <begin position="116"/>
        <end position="296"/>
    </location>
</feature>
<evidence type="ECO:0000313" key="3">
    <source>
        <dbReference type="Proteomes" id="UP000219636"/>
    </source>
</evidence>
<dbReference type="EMBL" id="OBMQ01000002">
    <property type="protein sequence ID" value="SOB99495.1"/>
    <property type="molecule type" value="Genomic_DNA"/>
</dbReference>
<evidence type="ECO:0000259" key="1">
    <source>
        <dbReference type="Pfam" id="PF09823"/>
    </source>
</evidence>
<organism evidence="2 3">
    <name type="scientific">Ureibacillus xyleni</name>
    <dbReference type="NCBI Taxonomy" id="614648"/>
    <lineage>
        <taxon>Bacteria</taxon>
        <taxon>Bacillati</taxon>
        <taxon>Bacillota</taxon>
        <taxon>Bacilli</taxon>
        <taxon>Bacillales</taxon>
        <taxon>Caryophanaceae</taxon>
        <taxon>Ureibacillus</taxon>
    </lineage>
</organism>